<dbReference type="Pfam" id="PF00535">
    <property type="entry name" value="Glycos_transf_2"/>
    <property type="match status" value="1"/>
</dbReference>
<dbReference type="EMBL" id="DYXY01000194">
    <property type="protein sequence ID" value="HJE15881.1"/>
    <property type="molecule type" value="Genomic_DNA"/>
</dbReference>
<accession>A0A921B3Y4</accession>
<feature type="transmembrane region" description="Helical" evidence="4">
    <location>
        <begin position="240"/>
        <end position="261"/>
    </location>
</feature>
<keyword evidence="4" id="KW-0812">Transmembrane</keyword>
<evidence type="ECO:0000259" key="5">
    <source>
        <dbReference type="Pfam" id="PF00535"/>
    </source>
</evidence>
<evidence type="ECO:0000256" key="4">
    <source>
        <dbReference type="SAM" id="Phobius"/>
    </source>
</evidence>
<reference evidence="6" key="1">
    <citation type="journal article" date="2021" name="PeerJ">
        <title>Extensive microbial diversity within the chicken gut microbiome revealed by metagenomics and culture.</title>
        <authorList>
            <person name="Gilroy R."/>
            <person name="Ravi A."/>
            <person name="Getino M."/>
            <person name="Pursley I."/>
            <person name="Horton D.L."/>
            <person name="Alikhan N.F."/>
            <person name="Baker D."/>
            <person name="Gharbi K."/>
            <person name="Hall N."/>
            <person name="Watson M."/>
            <person name="Adriaenssens E.M."/>
            <person name="Foster-Nyarko E."/>
            <person name="Jarju S."/>
            <person name="Secka A."/>
            <person name="Antonio M."/>
            <person name="Oren A."/>
            <person name="Chaudhuri R.R."/>
            <person name="La Ragione R."/>
            <person name="Hildebrand F."/>
            <person name="Pallen M.J."/>
        </authorList>
    </citation>
    <scope>NUCLEOTIDE SEQUENCE</scope>
    <source>
        <strain evidence="6">CHK173-2119</strain>
    </source>
</reference>
<dbReference type="Gene3D" id="3.90.550.10">
    <property type="entry name" value="Spore Coat Polysaccharide Biosynthesis Protein SpsA, Chain A"/>
    <property type="match status" value="1"/>
</dbReference>
<sequence>MDQPRVSIIMGIYNCEKTLRRSFDSLLHQTYTNWRLIMCDDGSTDQTYQIAQGLQQKWPNRIVLLRNSHNLGLNQTLNRCLDIAEGTYIARQDADDLSVPSRLQTEVKFLDQHQEYALVSSGKDHFDENGVWGAYPEIEQPTMKDIFFGPPFCHAAVMMRRSALEKVGGYSVADKLLRVEDYHLWYKFYRAGFKGYNLQKTLYLCEDDRHAYARRSFKNRLNEMCLKQLILKQEKLPRHYYLYTLRPLLVGLLPLPLYHFLHQRRLQN</sequence>
<evidence type="ECO:0000256" key="3">
    <source>
        <dbReference type="ARBA" id="ARBA00022679"/>
    </source>
</evidence>
<dbReference type="InterPro" id="IPR001173">
    <property type="entry name" value="Glyco_trans_2-like"/>
</dbReference>
<dbReference type="SUPFAM" id="SSF53448">
    <property type="entry name" value="Nucleotide-diphospho-sugar transferases"/>
    <property type="match status" value="1"/>
</dbReference>
<comment type="caution">
    <text evidence="6">The sequence shown here is derived from an EMBL/GenBank/DDBJ whole genome shotgun (WGS) entry which is preliminary data.</text>
</comment>
<keyword evidence="3 6" id="KW-0808">Transferase</keyword>
<keyword evidence="2 6" id="KW-0328">Glycosyltransferase</keyword>
<evidence type="ECO:0000313" key="7">
    <source>
        <dbReference type="Proteomes" id="UP000774947"/>
    </source>
</evidence>
<proteinExistence type="inferred from homology"/>
<gene>
    <name evidence="6" type="ORF">K8W17_07370</name>
</gene>
<protein>
    <submittedName>
        <fullName evidence="6">Glycosyltransferase</fullName>
        <ecNumber evidence="6">2.4.-.-</ecNumber>
    </submittedName>
</protein>
<evidence type="ECO:0000256" key="2">
    <source>
        <dbReference type="ARBA" id="ARBA00022676"/>
    </source>
</evidence>
<dbReference type="InterPro" id="IPR029044">
    <property type="entry name" value="Nucleotide-diphossugar_trans"/>
</dbReference>
<dbReference type="AlphaFoldDB" id="A0A921B3Y4"/>
<dbReference type="Proteomes" id="UP000774947">
    <property type="component" value="Unassembled WGS sequence"/>
</dbReference>
<dbReference type="PANTHER" id="PTHR43685:SF5">
    <property type="entry name" value="GLYCOSYLTRANSFERASE EPSE-RELATED"/>
    <property type="match status" value="1"/>
</dbReference>
<evidence type="ECO:0000313" key="6">
    <source>
        <dbReference type="EMBL" id="HJE15881.1"/>
    </source>
</evidence>
<dbReference type="EC" id="2.4.-.-" evidence="6"/>
<dbReference type="GO" id="GO:0016757">
    <property type="term" value="F:glycosyltransferase activity"/>
    <property type="evidence" value="ECO:0007669"/>
    <property type="project" value="UniProtKB-KW"/>
</dbReference>
<evidence type="ECO:0000256" key="1">
    <source>
        <dbReference type="ARBA" id="ARBA00006739"/>
    </source>
</evidence>
<name>A0A921B3Y4_9LACO</name>
<feature type="domain" description="Glycosyltransferase 2-like" evidence="5">
    <location>
        <begin position="7"/>
        <end position="167"/>
    </location>
</feature>
<keyword evidence="4" id="KW-1133">Transmembrane helix</keyword>
<dbReference type="PANTHER" id="PTHR43685">
    <property type="entry name" value="GLYCOSYLTRANSFERASE"/>
    <property type="match status" value="1"/>
</dbReference>
<organism evidence="6 7">
    <name type="scientific">Lapidilactobacillus dextrinicus</name>
    <dbReference type="NCBI Taxonomy" id="51664"/>
    <lineage>
        <taxon>Bacteria</taxon>
        <taxon>Bacillati</taxon>
        <taxon>Bacillota</taxon>
        <taxon>Bacilli</taxon>
        <taxon>Lactobacillales</taxon>
        <taxon>Lactobacillaceae</taxon>
        <taxon>Lapidilactobacillus</taxon>
    </lineage>
</organism>
<reference evidence="6" key="2">
    <citation type="submission" date="2021-09" db="EMBL/GenBank/DDBJ databases">
        <authorList>
            <person name="Gilroy R."/>
        </authorList>
    </citation>
    <scope>NUCLEOTIDE SEQUENCE</scope>
    <source>
        <strain evidence="6">CHK173-2119</strain>
    </source>
</reference>
<dbReference type="InterPro" id="IPR050834">
    <property type="entry name" value="Glycosyltransf_2"/>
</dbReference>
<keyword evidence="4" id="KW-0472">Membrane</keyword>
<comment type="similarity">
    <text evidence="1">Belongs to the glycosyltransferase 2 family.</text>
</comment>